<comment type="caution">
    <text evidence="2">The sequence shown here is derived from an EMBL/GenBank/DDBJ whole genome shotgun (WGS) entry which is preliminary data.</text>
</comment>
<keyword evidence="3" id="KW-1185">Reference proteome</keyword>
<reference evidence="3" key="1">
    <citation type="submission" date="2023-05" db="EMBL/GenBank/DDBJ databases">
        <title>Sedimentitalea sp. nov. JM2-8.</title>
        <authorList>
            <person name="Huang J."/>
        </authorList>
    </citation>
    <scope>NUCLEOTIDE SEQUENCE [LARGE SCALE GENOMIC DNA]</scope>
    <source>
        <strain evidence="3">KHS03</strain>
    </source>
</reference>
<dbReference type="SUPFAM" id="SSF101898">
    <property type="entry name" value="NHL repeat"/>
    <property type="match status" value="1"/>
</dbReference>
<organism evidence="2 3">
    <name type="scientific">Sedimentitalea todarodis</name>
    <dbReference type="NCBI Taxonomy" id="1631240"/>
    <lineage>
        <taxon>Bacteria</taxon>
        <taxon>Pseudomonadati</taxon>
        <taxon>Pseudomonadota</taxon>
        <taxon>Alphaproteobacteria</taxon>
        <taxon>Rhodobacterales</taxon>
        <taxon>Paracoccaceae</taxon>
        <taxon>Sedimentitalea</taxon>
    </lineage>
</organism>
<evidence type="ECO:0000259" key="1">
    <source>
        <dbReference type="Pfam" id="PF13449"/>
    </source>
</evidence>
<dbReference type="PIRSF" id="PIRSF031900">
    <property type="entry name" value="UCP031900"/>
    <property type="match status" value="1"/>
</dbReference>
<dbReference type="InterPro" id="IPR027372">
    <property type="entry name" value="Phytase-like_dom"/>
</dbReference>
<dbReference type="EMBL" id="JASMWN010000020">
    <property type="protein sequence ID" value="MDU9006152.1"/>
    <property type="molecule type" value="Genomic_DNA"/>
</dbReference>
<proteinExistence type="predicted"/>
<dbReference type="Pfam" id="PF13449">
    <property type="entry name" value="Phytase-like"/>
    <property type="match status" value="1"/>
</dbReference>
<protein>
    <submittedName>
        <fullName evidence="2">Esterase-like activity of phytase family protein</fullName>
    </submittedName>
</protein>
<name>A0ABU3VIX8_9RHOB</name>
<gene>
    <name evidence="2" type="ORF">QO231_20160</name>
</gene>
<dbReference type="Proteomes" id="UP001255416">
    <property type="component" value="Unassembled WGS sequence"/>
</dbReference>
<feature type="domain" description="Phytase-like" evidence="1">
    <location>
        <begin position="41"/>
        <end position="279"/>
    </location>
</feature>
<sequence>MRLGPALQLILALTLAALPARSEEVRAEFLGSFEWAVPQRWFGGLSGIELSEDGQRMAVITDRGRILYANVRRKDGVIQEINLIRVVSLRAHNGAVLIGRLRDSEGLVVAPDGTVYVSFEGIHRVSRYRQIDRASESLNRPKAFRLLPNNGGFEALAMDDRQRLLALPEQAFDIDGNIPVYRWADDVWTQPFCLPSDGAFLPVGADFGPDGRLYVLERAYNIFGFRSRVRSWRIADDRAVDERIEIQTRTGTHDNLEGISVWQDTRGRLRLTMVADDNFLFLQRTEFVEYALIK</sequence>
<accession>A0ABU3VIX8</accession>
<evidence type="ECO:0000313" key="2">
    <source>
        <dbReference type="EMBL" id="MDU9006152.1"/>
    </source>
</evidence>
<evidence type="ECO:0000313" key="3">
    <source>
        <dbReference type="Proteomes" id="UP001255416"/>
    </source>
</evidence>
<dbReference type="RefSeq" id="WP_316780680.1">
    <property type="nucleotide sequence ID" value="NZ_JASMWN010000020.1"/>
</dbReference>
<dbReference type="InterPro" id="IPR014567">
    <property type="entry name" value="UCP031900"/>
</dbReference>